<keyword evidence="4" id="KW-1185">Reference proteome</keyword>
<feature type="compositionally biased region" description="Low complexity" evidence="2">
    <location>
        <begin position="395"/>
        <end position="409"/>
    </location>
</feature>
<feature type="compositionally biased region" description="Basic and acidic residues" evidence="2">
    <location>
        <begin position="540"/>
        <end position="567"/>
    </location>
</feature>
<feature type="coiled-coil region" evidence="1">
    <location>
        <begin position="738"/>
        <end position="779"/>
    </location>
</feature>
<feature type="region of interest" description="Disordered" evidence="2">
    <location>
        <begin position="179"/>
        <end position="213"/>
    </location>
</feature>
<feature type="region of interest" description="Disordered" evidence="2">
    <location>
        <begin position="314"/>
        <end position="362"/>
    </location>
</feature>
<feature type="region of interest" description="Disordered" evidence="2">
    <location>
        <begin position="86"/>
        <end position="164"/>
    </location>
</feature>
<dbReference type="KEGG" id="acan:ACA1_188760"/>
<dbReference type="VEuPathDB" id="AmoebaDB:ACA1_188760"/>
<dbReference type="RefSeq" id="XP_004337931.1">
    <property type="nucleotide sequence ID" value="XM_004337883.1"/>
</dbReference>
<gene>
    <name evidence="3" type="ORF">ACA1_188760</name>
</gene>
<feature type="region of interest" description="Disordered" evidence="2">
    <location>
        <begin position="540"/>
        <end position="596"/>
    </location>
</feature>
<feature type="compositionally biased region" description="Acidic residues" evidence="2">
    <location>
        <begin position="122"/>
        <end position="134"/>
    </location>
</feature>
<dbReference type="GeneID" id="14916534"/>
<reference evidence="3 4" key="1">
    <citation type="journal article" date="2013" name="Genome Biol.">
        <title>Genome of Acanthamoeba castellanii highlights extensive lateral gene transfer and early evolution of tyrosine kinase signaling.</title>
        <authorList>
            <person name="Clarke M."/>
            <person name="Lohan A.J."/>
            <person name="Liu B."/>
            <person name="Lagkouvardos I."/>
            <person name="Roy S."/>
            <person name="Zafar N."/>
            <person name="Bertelli C."/>
            <person name="Schilde C."/>
            <person name="Kianianmomeni A."/>
            <person name="Burglin T.R."/>
            <person name="Frech C."/>
            <person name="Turcotte B."/>
            <person name="Kopec K.O."/>
            <person name="Synnott J.M."/>
            <person name="Choo C."/>
            <person name="Paponov I."/>
            <person name="Finkler A."/>
            <person name="Soon Heng Tan C."/>
            <person name="Hutchins A.P."/>
            <person name="Weinmeier T."/>
            <person name="Rattei T."/>
            <person name="Chu J.S."/>
            <person name="Gimenez G."/>
            <person name="Irimia M."/>
            <person name="Rigden D.J."/>
            <person name="Fitzpatrick D.A."/>
            <person name="Lorenzo-Morales J."/>
            <person name="Bateman A."/>
            <person name="Chiu C.H."/>
            <person name="Tang P."/>
            <person name="Hegemann P."/>
            <person name="Fromm H."/>
            <person name="Raoult D."/>
            <person name="Greub G."/>
            <person name="Miranda-Saavedra D."/>
            <person name="Chen N."/>
            <person name="Nash P."/>
            <person name="Ginger M.L."/>
            <person name="Horn M."/>
            <person name="Schaap P."/>
            <person name="Caler L."/>
            <person name="Loftus B."/>
        </authorList>
    </citation>
    <scope>NUCLEOTIDE SEQUENCE [LARGE SCALE GENOMIC DNA]</scope>
    <source>
        <strain evidence="3 4">Neff</strain>
    </source>
</reference>
<feature type="compositionally biased region" description="Low complexity" evidence="2">
    <location>
        <begin position="638"/>
        <end position="668"/>
    </location>
</feature>
<protein>
    <submittedName>
        <fullName evidence="3">Uncharacterized protein</fullName>
    </submittedName>
</protein>
<feature type="compositionally biased region" description="Low complexity" evidence="2">
    <location>
        <begin position="348"/>
        <end position="357"/>
    </location>
</feature>
<feature type="compositionally biased region" description="Pro residues" evidence="2">
    <location>
        <begin position="328"/>
        <end position="337"/>
    </location>
</feature>
<proteinExistence type="predicted"/>
<name>L8GTI5_ACACF</name>
<sequence>MKKRKERPKSPALSTTTIDAYYSKSAHNAPRAASPATQAPAMVVGGLPASVWRHALRFVDNKSLAQNVCRVNRIFQRLGMRVLRERERHSRTERQKQQRAAAAAAKNATDPGLFSSGHFVDGDDDDEEEEEKNEDDIPNHGDHGVANIKTKSPTTLRSKKDGPRPAEVIVVHASPTPSLAAVVSPKSPTTNASRKSEETALTSPRRKKNEASGSKEAVDFIIDHLFLLQPCSPHWQHHTCTILLNNYIFIFIVVVINRIDNFDFAFAFAFGATGGKTKSRHFWSCNHPLPHLRCGFHSWVATSTNTTTTVGVAEVDQRPAKATAQPTPTEPLPPPPEKAAAETEAEAEAAGAEAKVAPPSPTILERMRRLEQMRSDSTLIINILGKRRNSREAATTTTTTTMTTGGSTTNPASHEADPPQPQPQEPTSADDARDPANAKRKKVRVDKQSQHQTTTTTTSKQRVNSVVEVLVGCSEDQTAATLNYSQLFISPHTVRETQEEGTAYDMETLPYTLAPAFNPDSCPPLSFNLNLALKEPLAAAHDDDEHHDQQPQKRDAEAPYVADRDANADAGDDDNLGNVDNKEVDDPLLTMRSSPSVSATALPAAALGEAEPKAKLKPQPVGGIHEWSTELDETEPYSLSASLSPSTPVPTTTTTTTTSSSGSSTAEPPTKESNEAEAAAASTHHPDEAEVKETAATTPKSAGGALLLPSREDEPSEDLLHSNFECVDQAAASGGDELEALRAEMRTLHAQLEACQSRNEALERENEQLRRGRDRDRDLLTSFHLQLAHALHQHQP</sequence>
<feature type="region of interest" description="Disordered" evidence="2">
    <location>
        <begin position="632"/>
        <end position="718"/>
    </location>
</feature>
<feature type="region of interest" description="Disordered" evidence="2">
    <location>
        <begin position="390"/>
        <end position="461"/>
    </location>
</feature>
<dbReference type="EMBL" id="KB008020">
    <property type="protein sequence ID" value="ELR15918.1"/>
    <property type="molecule type" value="Genomic_DNA"/>
</dbReference>
<evidence type="ECO:0000313" key="4">
    <source>
        <dbReference type="Proteomes" id="UP000011083"/>
    </source>
</evidence>
<evidence type="ECO:0000256" key="2">
    <source>
        <dbReference type="SAM" id="MobiDB-lite"/>
    </source>
</evidence>
<evidence type="ECO:0000313" key="3">
    <source>
        <dbReference type="EMBL" id="ELR15918.1"/>
    </source>
</evidence>
<dbReference type="Proteomes" id="UP000011083">
    <property type="component" value="Unassembled WGS sequence"/>
</dbReference>
<evidence type="ECO:0000256" key="1">
    <source>
        <dbReference type="SAM" id="Coils"/>
    </source>
</evidence>
<feature type="compositionally biased region" description="Basic and acidic residues" evidence="2">
    <location>
        <begin position="684"/>
        <end position="693"/>
    </location>
</feature>
<dbReference type="AlphaFoldDB" id="L8GTI5"/>
<accession>L8GTI5</accession>
<feature type="compositionally biased region" description="Basic and acidic residues" evidence="2">
    <location>
        <begin position="86"/>
        <end position="96"/>
    </location>
</feature>
<organism evidence="3 4">
    <name type="scientific">Acanthamoeba castellanii (strain ATCC 30010 / Neff)</name>
    <dbReference type="NCBI Taxonomy" id="1257118"/>
    <lineage>
        <taxon>Eukaryota</taxon>
        <taxon>Amoebozoa</taxon>
        <taxon>Discosea</taxon>
        <taxon>Longamoebia</taxon>
        <taxon>Centramoebida</taxon>
        <taxon>Acanthamoebidae</taxon>
        <taxon>Acanthamoeba</taxon>
    </lineage>
</organism>
<keyword evidence="1" id="KW-0175">Coiled coil</keyword>